<name>A0ABX9KGT9_9FUSO</name>
<dbReference type="PANTHER" id="PTHR30255">
    <property type="entry name" value="SINGLE-STRANDED-DNA-SPECIFIC EXONUCLEASE RECJ"/>
    <property type="match status" value="1"/>
</dbReference>
<evidence type="ECO:0000259" key="7">
    <source>
        <dbReference type="Pfam" id="PF02272"/>
    </source>
</evidence>
<reference evidence="9 10" key="1">
    <citation type="submission" date="2018-08" db="EMBL/GenBank/DDBJ databases">
        <title>Draft genome sequence of Psychrilyobacter sp. strain SD5 isolated from Black Sea water.</title>
        <authorList>
            <person name="Yadav S."/>
            <person name="Villanueva L."/>
            <person name="Damste J.S.S."/>
        </authorList>
    </citation>
    <scope>NUCLEOTIDE SEQUENCE [LARGE SCALE GENOMIC DNA]</scope>
    <source>
        <strain evidence="9 10">SD5</strain>
    </source>
</reference>
<feature type="domain" description="RecJ OB" evidence="8">
    <location>
        <begin position="452"/>
        <end position="560"/>
    </location>
</feature>
<evidence type="ECO:0000256" key="2">
    <source>
        <dbReference type="ARBA" id="ARBA00019841"/>
    </source>
</evidence>
<keyword evidence="4" id="KW-0378">Hydrolase</keyword>
<keyword evidence="10" id="KW-1185">Reference proteome</keyword>
<dbReference type="EMBL" id="QUAJ01000012">
    <property type="protein sequence ID" value="REI41169.1"/>
    <property type="molecule type" value="Genomic_DNA"/>
</dbReference>
<dbReference type="Gene3D" id="3.10.310.30">
    <property type="match status" value="1"/>
</dbReference>
<evidence type="ECO:0000256" key="1">
    <source>
        <dbReference type="ARBA" id="ARBA00005915"/>
    </source>
</evidence>
<dbReference type="PANTHER" id="PTHR30255:SF2">
    <property type="entry name" value="SINGLE-STRANDED-DNA-SPECIFIC EXONUCLEASE RECJ"/>
    <property type="match status" value="1"/>
</dbReference>
<dbReference type="InterPro" id="IPR051673">
    <property type="entry name" value="SSDNA_exonuclease_RecJ"/>
</dbReference>
<comment type="similarity">
    <text evidence="1">Belongs to the RecJ family.</text>
</comment>
<evidence type="ECO:0000256" key="5">
    <source>
        <dbReference type="ARBA" id="ARBA00022839"/>
    </source>
</evidence>
<evidence type="ECO:0000256" key="3">
    <source>
        <dbReference type="ARBA" id="ARBA00022722"/>
    </source>
</evidence>
<evidence type="ECO:0000313" key="9">
    <source>
        <dbReference type="EMBL" id="REI41169.1"/>
    </source>
</evidence>
<feature type="domain" description="DHHA1" evidence="7">
    <location>
        <begin position="345"/>
        <end position="435"/>
    </location>
</feature>
<dbReference type="Pfam" id="PF02272">
    <property type="entry name" value="DHHA1"/>
    <property type="match status" value="1"/>
</dbReference>
<dbReference type="InterPro" id="IPR004610">
    <property type="entry name" value="RecJ"/>
</dbReference>
<dbReference type="Pfam" id="PF01368">
    <property type="entry name" value="DHH"/>
    <property type="match status" value="1"/>
</dbReference>
<evidence type="ECO:0000256" key="4">
    <source>
        <dbReference type="ARBA" id="ARBA00022801"/>
    </source>
</evidence>
<dbReference type="NCBIfam" id="TIGR00644">
    <property type="entry name" value="recJ"/>
    <property type="match status" value="1"/>
</dbReference>
<dbReference type="GO" id="GO:0004527">
    <property type="term" value="F:exonuclease activity"/>
    <property type="evidence" value="ECO:0007669"/>
    <property type="project" value="UniProtKB-KW"/>
</dbReference>
<accession>A0ABX9KGT9</accession>
<feature type="domain" description="DDH" evidence="6">
    <location>
        <begin position="77"/>
        <end position="224"/>
    </location>
</feature>
<dbReference type="RefSeq" id="WP_114642340.1">
    <property type="nucleotide sequence ID" value="NZ_JAACIO010000013.1"/>
</dbReference>
<dbReference type="Pfam" id="PF17768">
    <property type="entry name" value="RecJ_OB"/>
    <property type="match status" value="1"/>
</dbReference>
<evidence type="ECO:0000259" key="8">
    <source>
        <dbReference type="Pfam" id="PF17768"/>
    </source>
</evidence>
<organism evidence="9 10">
    <name type="scientific">Psychrilyobacter piezotolerans</name>
    <dbReference type="NCBI Taxonomy" id="2293438"/>
    <lineage>
        <taxon>Bacteria</taxon>
        <taxon>Fusobacteriati</taxon>
        <taxon>Fusobacteriota</taxon>
        <taxon>Fusobacteriia</taxon>
        <taxon>Fusobacteriales</taxon>
        <taxon>Fusobacteriaceae</taxon>
        <taxon>Psychrilyobacter</taxon>
    </lineage>
</organism>
<dbReference type="Proteomes" id="UP000263486">
    <property type="component" value="Unassembled WGS sequence"/>
</dbReference>
<sequence>METRWIHKDIHNTKNFESLGLSKDFLNILINRGIDTHEKIEKFIHPKIENIVSPFEFSDIKKSADKIIEVGESGKTIFIYGDYDVDGITSTSLCYLALKELGYKVDYYIPLRDEGYGLNKESLSHIREQGGDLVITVDCGVSSVEEVEYANSIGLTVIITDHHDINNILPPAYAVVNPKREDNAYKFEYLAGVGTAFMLMMGLYKTLGRKEEIYQYLDIVAMGTIADIVPLKAENRIFTKLGLEQLKHTNHLGLQILLQTIFDDLEEKKFNTYDVGFIIAPIFNAAGRLEDAKMGVKLLISDSMVEAREISKKLIGQNCERKEVQADILEKVEAEIEKNRYYEDNVIVVSGVGFHHGVVGIVASKIVDKYYKPTIIMEEKDGISKASCRSIEGYSIIEGLNSMKEIFIKYGGHAGAAGFSIDADRVHEFRDKINKDAGSKLSHEDYKKPIKIDKEISFTKLTYNFNDELEKAEPYGFGNATPLFEVKNVILDRVRLIGKDKTHIMFDAVSADGTALKNCVWFGSSHHFERLVEMKSVDVAFKLKVDTYMDRFNVKMFVEDIREGNSENNLLKESIDLYDTTFPMKEVIYTKRDIDINSPTYLEYSNGITVNSGKSIIGYLPQQTENILKNLTYDYNFKFKVGITEIIKKDENYNIHITIDYDHNFKTNHFKAGGILKDIKTFILGDLDYNPLQKEVLSTIFRKKENPLVIYSGNRGMKTIIYTMGLWNKVHNKKTLVITGDSLPHYFSEFLDVSDRYFGGYDYYIFYNELPASRIEGDFMVITREDVHVDGAVKISDNLTLPKNINILEEFEVVKTYDKTKTYYTKKLPAKKKEHIIDNLDKFEMIYTTDDILRVL</sequence>
<dbReference type="Gene3D" id="3.90.1640.30">
    <property type="match status" value="1"/>
</dbReference>
<keyword evidence="3" id="KW-0540">Nuclease</keyword>
<dbReference type="SUPFAM" id="SSF64182">
    <property type="entry name" value="DHH phosphoesterases"/>
    <property type="match status" value="1"/>
</dbReference>
<comment type="caution">
    <text evidence="9">The sequence shown here is derived from an EMBL/GenBank/DDBJ whole genome shotgun (WGS) entry which is preliminary data.</text>
</comment>
<evidence type="ECO:0000313" key="10">
    <source>
        <dbReference type="Proteomes" id="UP000263486"/>
    </source>
</evidence>
<dbReference type="InterPro" id="IPR041122">
    <property type="entry name" value="RecJ_OB"/>
</dbReference>
<protein>
    <recommendedName>
        <fullName evidence="2">Single-stranded-DNA-specific exonuclease RecJ</fullName>
    </recommendedName>
</protein>
<dbReference type="InterPro" id="IPR001667">
    <property type="entry name" value="DDH_dom"/>
</dbReference>
<dbReference type="InterPro" id="IPR038763">
    <property type="entry name" value="DHH_sf"/>
</dbReference>
<keyword evidence="5 9" id="KW-0269">Exonuclease</keyword>
<evidence type="ECO:0000259" key="6">
    <source>
        <dbReference type="Pfam" id="PF01368"/>
    </source>
</evidence>
<dbReference type="InterPro" id="IPR003156">
    <property type="entry name" value="DHHA1_dom"/>
</dbReference>
<proteinExistence type="inferred from homology"/>
<gene>
    <name evidence="9" type="primary">recJ</name>
    <name evidence="9" type="ORF">DYH56_08070</name>
</gene>